<evidence type="ECO:0000313" key="3">
    <source>
        <dbReference type="Proteomes" id="UP000282876"/>
    </source>
</evidence>
<feature type="transmembrane region" description="Helical" evidence="1">
    <location>
        <begin position="132"/>
        <end position="153"/>
    </location>
</feature>
<feature type="transmembrane region" description="Helical" evidence="1">
    <location>
        <begin position="33"/>
        <end position="53"/>
    </location>
</feature>
<gene>
    <name evidence="2" type="ORF">TUBRATIS_11100</name>
</gene>
<feature type="transmembrane region" description="Helical" evidence="1">
    <location>
        <begin position="59"/>
        <end position="80"/>
    </location>
</feature>
<evidence type="ECO:0000313" key="2">
    <source>
        <dbReference type="EMBL" id="RVD92386.1"/>
    </source>
</evidence>
<accession>A0A437AN24</accession>
<comment type="caution">
    <text evidence="2">The sequence shown here is derived from an EMBL/GenBank/DDBJ whole genome shotgun (WGS) entry which is preliminary data.</text>
</comment>
<name>A0A437AN24_9MICR</name>
<proteinExistence type="predicted"/>
<keyword evidence="1" id="KW-1133">Transmembrane helix</keyword>
<feature type="transmembrane region" description="Helical" evidence="1">
    <location>
        <begin position="198"/>
        <end position="218"/>
    </location>
</feature>
<reference evidence="2 3" key="1">
    <citation type="submission" date="2018-10" db="EMBL/GenBank/DDBJ databases">
        <title>Draft genome sequence of the microsporidian Tubulinosema ratisbonensis.</title>
        <authorList>
            <person name="Polonais V."/>
            <person name="Peyretaillade E."/>
            <person name="Niehus S."/>
            <person name="Wawrzyniak I."/>
            <person name="Franchet A."/>
            <person name="Gaspin C."/>
            <person name="Reichstadt M."/>
            <person name="Belser C."/>
            <person name="Labadie K."/>
            <person name="Delbac F."/>
            <person name="Ferrandon D."/>
        </authorList>
    </citation>
    <scope>NUCLEOTIDE SEQUENCE [LARGE SCALE GENOMIC DNA]</scope>
    <source>
        <strain evidence="2 3">Franzen</strain>
    </source>
</reference>
<feature type="transmembrane region" description="Helical" evidence="1">
    <location>
        <begin position="101"/>
        <end position="126"/>
    </location>
</feature>
<dbReference type="EMBL" id="RCSS01000234">
    <property type="protein sequence ID" value="RVD92386.1"/>
    <property type="molecule type" value="Genomic_DNA"/>
</dbReference>
<protein>
    <submittedName>
        <fullName evidence="2">Uncharacterized protein</fullName>
    </submittedName>
</protein>
<organism evidence="2 3">
    <name type="scientific">Tubulinosema ratisbonensis</name>
    <dbReference type="NCBI Taxonomy" id="291195"/>
    <lineage>
        <taxon>Eukaryota</taxon>
        <taxon>Fungi</taxon>
        <taxon>Fungi incertae sedis</taxon>
        <taxon>Microsporidia</taxon>
        <taxon>Tubulinosematoidea</taxon>
        <taxon>Tubulinosematidae</taxon>
        <taxon>Tubulinosema</taxon>
    </lineage>
</organism>
<keyword evidence="1" id="KW-0472">Membrane</keyword>
<sequence>MNSNDIEIQSDTNIEKPKLITTFKQIFLDFSKIFFLLDYGLFYIISIYVLSRILHFLDFYIILLITNIALFITTLQRWYVKRRVKNILQKFISSFVIFLEIFIHAIVPIITLLGLYNSILSIIFIVYENKELFLITRSILTFFSLCFSTPCFYDFAVQEYNFFDETKSRSLLNNLYFVFLGHILAFLNFYAVLSDNSIFLISLFLFVSFNVFLPMFVMNLAVKSRKFSKIFYIHLCKKIIICILIFQQLHMEYALKQIEHCKKYGIYLFN</sequence>
<evidence type="ECO:0000256" key="1">
    <source>
        <dbReference type="SAM" id="Phobius"/>
    </source>
</evidence>
<dbReference type="Proteomes" id="UP000282876">
    <property type="component" value="Unassembled WGS sequence"/>
</dbReference>
<keyword evidence="1" id="KW-0812">Transmembrane</keyword>
<dbReference type="AlphaFoldDB" id="A0A437AN24"/>
<keyword evidence="3" id="KW-1185">Reference proteome</keyword>
<dbReference type="VEuPathDB" id="MicrosporidiaDB:TUBRATIS_11100"/>
<feature type="transmembrane region" description="Helical" evidence="1">
    <location>
        <begin position="174"/>
        <end position="192"/>
    </location>
</feature>